<feature type="transmembrane region" description="Helical" evidence="6">
    <location>
        <begin position="241"/>
        <end position="259"/>
    </location>
</feature>
<comment type="caution">
    <text evidence="8">The sequence shown here is derived from an EMBL/GenBank/DDBJ whole genome shotgun (WGS) entry which is preliminary data.</text>
</comment>
<dbReference type="Proteomes" id="UP000280842">
    <property type="component" value="Unassembled WGS sequence"/>
</dbReference>
<gene>
    <name evidence="8" type="ORF">CLV39_1048</name>
</gene>
<evidence type="ECO:0000256" key="1">
    <source>
        <dbReference type="ARBA" id="ARBA00004141"/>
    </source>
</evidence>
<feature type="transmembrane region" description="Helical" evidence="6">
    <location>
        <begin position="6"/>
        <end position="23"/>
    </location>
</feature>
<dbReference type="GO" id="GO:0020037">
    <property type="term" value="F:heme binding"/>
    <property type="evidence" value="ECO:0007669"/>
    <property type="project" value="InterPro"/>
</dbReference>
<keyword evidence="2 6" id="KW-0812">Transmembrane</keyword>
<organism evidence="8 9">
    <name type="scientific">Hydrogenothermus marinus</name>
    <dbReference type="NCBI Taxonomy" id="133270"/>
    <lineage>
        <taxon>Bacteria</taxon>
        <taxon>Pseudomonadati</taxon>
        <taxon>Aquificota</taxon>
        <taxon>Aquificia</taxon>
        <taxon>Aquificales</taxon>
        <taxon>Hydrogenothermaceae</taxon>
        <taxon>Hydrogenothermus</taxon>
    </lineage>
</organism>
<dbReference type="EMBL" id="REFO01000012">
    <property type="protein sequence ID" value="RMA96037.1"/>
    <property type="molecule type" value="Genomic_DNA"/>
</dbReference>
<keyword evidence="5 6" id="KW-0472">Membrane</keyword>
<dbReference type="RefSeq" id="WP_121923175.1">
    <property type="nucleotide sequence ID" value="NZ_REFO01000012.1"/>
</dbReference>
<comment type="subcellular location">
    <subcellularLocation>
        <location evidence="1">Membrane</location>
        <topology evidence="1">Multi-pass membrane protein</topology>
    </subcellularLocation>
</comment>
<evidence type="ECO:0000313" key="9">
    <source>
        <dbReference type="Proteomes" id="UP000280842"/>
    </source>
</evidence>
<dbReference type="Pfam" id="PF01578">
    <property type="entry name" value="Cytochrom_C_asm"/>
    <property type="match status" value="1"/>
</dbReference>
<dbReference type="GO" id="GO:0005886">
    <property type="term" value="C:plasma membrane"/>
    <property type="evidence" value="ECO:0007669"/>
    <property type="project" value="TreeGrafter"/>
</dbReference>
<proteinExistence type="predicted"/>
<protein>
    <submittedName>
        <fullName evidence="8">ABC-type uncharacterized transport system permease subunit</fullName>
    </submittedName>
</protein>
<keyword evidence="9" id="KW-1185">Reference proteome</keyword>
<feature type="transmembrane region" description="Helical" evidence="6">
    <location>
        <begin position="215"/>
        <end position="234"/>
    </location>
</feature>
<dbReference type="InterPro" id="IPR002541">
    <property type="entry name" value="Cyt_c_assembly"/>
</dbReference>
<evidence type="ECO:0000256" key="2">
    <source>
        <dbReference type="ARBA" id="ARBA00022692"/>
    </source>
</evidence>
<evidence type="ECO:0000256" key="6">
    <source>
        <dbReference type="SAM" id="Phobius"/>
    </source>
</evidence>
<feature type="transmembrane region" description="Helical" evidence="6">
    <location>
        <begin position="121"/>
        <end position="149"/>
    </location>
</feature>
<name>A0A3M0BG78_9AQUI</name>
<feature type="domain" description="Cytochrome c assembly protein" evidence="7">
    <location>
        <begin position="69"/>
        <end position="259"/>
    </location>
</feature>
<sequence>MKAILLFILISYFASSIGFWVYIYTKKKVSLKIGFAFFGIAFLLQIIYTGISDYLYKGFALASPKHLPLLLALIIGSIFYGFSFKYKQLKELGSIFAPINAFLIALVLPNTEKIEQIHNNLWFYLHIIFSVLAYAFIIVATISAIIYILTERSLKKKNLNSFFVSKFSSSLFTLQDIEYKTNVLAFIFLSLSLIASFVWSSVYLGKHWLWDQKQIALFILWIFYGILLHFRIIKHKTGKKASYLTLIGSFIAVIVFWFIKHPAY</sequence>
<dbReference type="AlphaFoldDB" id="A0A3M0BG78"/>
<reference evidence="8 9" key="1">
    <citation type="submission" date="2018-10" db="EMBL/GenBank/DDBJ databases">
        <title>Genomic Encyclopedia of Archaeal and Bacterial Type Strains, Phase II (KMG-II): from individual species to whole genera.</title>
        <authorList>
            <person name="Goeker M."/>
        </authorList>
    </citation>
    <scope>NUCLEOTIDE SEQUENCE [LARGE SCALE GENOMIC DNA]</scope>
    <source>
        <strain evidence="8 9">VM1</strain>
    </source>
</reference>
<keyword evidence="4 6" id="KW-1133">Transmembrane helix</keyword>
<keyword evidence="3" id="KW-0201">Cytochrome c-type biogenesis</keyword>
<dbReference type="InterPro" id="IPR045062">
    <property type="entry name" value="Cyt_c_biogenesis_CcsA/CcmC"/>
</dbReference>
<evidence type="ECO:0000256" key="3">
    <source>
        <dbReference type="ARBA" id="ARBA00022748"/>
    </source>
</evidence>
<accession>A0A3M0BG78</accession>
<evidence type="ECO:0000256" key="4">
    <source>
        <dbReference type="ARBA" id="ARBA00022989"/>
    </source>
</evidence>
<feature type="transmembrane region" description="Helical" evidence="6">
    <location>
        <begin position="35"/>
        <end position="55"/>
    </location>
</feature>
<evidence type="ECO:0000256" key="5">
    <source>
        <dbReference type="ARBA" id="ARBA00023136"/>
    </source>
</evidence>
<dbReference type="PANTHER" id="PTHR30071:SF1">
    <property type="entry name" value="CYTOCHROME B_B6 PROTEIN-RELATED"/>
    <property type="match status" value="1"/>
</dbReference>
<dbReference type="OrthoDB" id="11886at2"/>
<evidence type="ECO:0000259" key="7">
    <source>
        <dbReference type="Pfam" id="PF01578"/>
    </source>
</evidence>
<dbReference type="PANTHER" id="PTHR30071">
    <property type="entry name" value="HEME EXPORTER PROTEIN C"/>
    <property type="match status" value="1"/>
</dbReference>
<evidence type="ECO:0000313" key="8">
    <source>
        <dbReference type="EMBL" id="RMA96037.1"/>
    </source>
</evidence>
<feature type="transmembrane region" description="Helical" evidence="6">
    <location>
        <begin position="91"/>
        <end position="109"/>
    </location>
</feature>
<feature type="transmembrane region" description="Helical" evidence="6">
    <location>
        <begin position="67"/>
        <end position="84"/>
    </location>
</feature>
<dbReference type="GO" id="GO:0017004">
    <property type="term" value="P:cytochrome complex assembly"/>
    <property type="evidence" value="ECO:0007669"/>
    <property type="project" value="UniProtKB-KW"/>
</dbReference>
<feature type="transmembrane region" description="Helical" evidence="6">
    <location>
        <begin position="183"/>
        <end position="203"/>
    </location>
</feature>